<accession>A0AAV7MXU2</accession>
<sequence length="117" mass="12644">MGVPLTCWRRPVVPAPDAWRGQAAAVNAASRSTVLAGRVGSRLRPNHAIRGGRKLCGDYPVMGRHRKTDVSQSNTMKQYTTAVPTLQRVTRVAGSDDRQSGLLPVEEPSRAEILAAI</sequence>
<dbReference type="Proteomes" id="UP001066276">
    <property type="component" value="Chromosome 9"/>
</dbReference>
<gene>
    <name evidence="1" type="ORF">NDU88_005261</name>
</gene>
<evidence type="ECO:0000313" key="2">
    <source>
        <dbReference type="Proteomes" id="UP001066276"/>
    </source>
</evidence>
<evidence type="ECO:0000313" key="1">
    <source>
        <dbReference type="EMBL" id="KAJ1107874.1"/>
    </source>
</evidence>
<dbReference type="EMBL" id="JANPWB010000013">
    <property type="protein sequence ID" value="KAJ1107874.1"/>
    <property type="molecule type" value="Genomic_DNA"/>
</dbReference>
<dbReference type="AlphaFoldDB" id="A0AAV7MXU2"/>
<protein>
    <submittedName>
        <fullName evidence="1">Uncharacterized protein</fullName>
    </submittedName>
</protein>
<name>A0AAV7MXU2_PLEWA</name>
<proteinExistence type="predicted"/>
<comment type="caution">
    <text evidence="1">The sequence shown here is derived from an EMBL/GenBank/DDBJ whole genome shotgun (WGS) entry which is preliminary data.</text>
</comment>
<keyword evidence="2" id="KW-1185">Reference proteome</keyword>
<reference evidence="1" key="1">
    <citation type="journal article" date="2022" name="bioRxiv">
        <title>Sequencing and chromosome-scale assembly of the giantPleurodeles waltlgenome.</title>
        <authorList>
            <person name="Brown T."/>
            <person name="Elewa A."/>
            <person name="Iarovenko S."/>
            <person name="Subramanian E."/>
            <person name="Araus A.J."/>
            <person name="Petzold A."/>
            <person name="Susuki M."/>
            <person name="Suzuki K.-i.T."/>
            <person name="Hayashi T."/>
            <person name="Toyoda A."/>
            <person name="Oliveira C."/>
            <person name="Osipova E."/>
            <person name="Leigh N.D."/>
            <person name="Simon A."/>
            <person name="Yun M.H."/>
        </authorList>
    </citation>
    <scope>NUCLEOTIDE SEQUENCE</scope>
    <source>
        <strain evidence="1">20211129_DDA</strain>
        <tissue evidence="1">Liver</tissue>
    </source>
</reference>
<organism evidence="1 2">
    <name type="scientific">Pleurodeles waltl</name>
    <name type="common">Iberian ribbed newt</name>
    <dbReference type="NCBI Taxonomy" id="8319"/>
    <lineage>
        <taxon>Eukaryota</taxon>
        <taxon>Metazoa</taxon>
        <taxon>Chordata</taxon>
        <taxon>Craniata</taxon>
        <taxon>Vertebrata</taxon>
        <taxon>Euteleostomi</taxon>
        <taxon>Amphibia</taxon>
        <taxon>Batrachia</taxon>
        <taxon>Caudata</taxon>
        <taxon>Salamandroidea</taxon>
        <taxon>Salamandridae</taxon>
        <taxon>Pleurodelinae</taxon>
        <taxon>Pleurodeles</taxon>
    </lineage>
</organism>